<evidence type="ECO:0000313" key="3">
    <source>
        <dbReference type="EMBL" id="RLL13110.1"/>
    </source>
</evidence>
<name>A0A498CSN1_9FIRM</name>
<evidence type="ECO:0000313" key="4">
    <source>
        <dbReference type="Proteomes" id="UP000276301"/>
    </source>
</evidence>
<protein>
    <submittedName>
        <fullName evidence="3">RNA-binding S4 domain-containing protein</fullName>
    </submittedName>
</protein>
<dbReference type="SMART" id="SM00363">
    <property type="entry name" value="S4"/>
    <property type="match status" value="1"/>
</dbReference>
<dbReference type="SUPFAM" id="SSF55174">
    <property type="entry name" value="Alpha-L RNA-binding motif"/>
    <property type="match status" value="1"/>
</dbReference>
<dbReference type="Gene3D" id="3.10.290.10">
    <property type="entry name" value="RNA-binding S4 domain"/>
    <property type="match status" value="1"/>
</dbReference>
<dbReference type="Proteomes" id="UP000276301">
    <property type="component" value="Unassembled WGS sequence"/>
</dbReference>
<keyword evidence="1" id="KW-0694">RNA-binding</keyword>
<dbReference type="AlphaFoldDB" id="A0A498CSN1"/>
<accession>A0A498CSN1</accession>
<dbReference type="CDD" id="cd00165">
    <property type="entry name" value="S4"/>
    <property type="match status" value="1"/>
</dbReference>
<proteinExistence type="predicted"/>
<comment type="caution">
    <text evidence="3">The sequence shown here is derived from an EMBL/GenBank/DDBJ whole genome shotgun (WGS) entry which is preliminary data.</text>
</comment>
<dbReference type="PROSITE" id="PS50889">
    <property type="entry name" value="S4"/>
    <property type="match status" value="1"/>
</dbReference>
<evidence type="ECO:0000259" key="2">
    <source>
        <dbReference type="SMART" id="SM00363"/>
    </source>
</evidence>
<keyword evidence="4" id="KW-1185">Reference proteome</keyword>
<dbReference type="Pfam" id="PF13275">
    <property type="entry name" value="S4_2"/>
    <property type="match status" value="1"/>
</dbReference>
<evidence type="ECO:0000256" key="1">
    <source>
        <dbReference type="PROSITE-ProRule" id="PRU00182"/>
    </source>
</evidence>
<sequence>MKVTIRPPFIKLDALLKFAGAAETGGQAKELVAAGKVTVNGETCTMRGKKIFPGDVVTAGDSEIEVV</sequence>
<gene>
    <name evidence="3" type="ORF">D4A47_03980</name>
</gene>
<reference evidence="3 4" key="1">
    <citation type="submission" date="2018-10" db="EMBL/GenBank/DDBJ databases">
        <title>Anaerotruncus faecis sp. nov., isolated from human feces.</title>
        <authorList>
            <person name="Wang Y.-J."/>
        </authorList>
    </citation>
    <scope>NUCLEOTIDE SEQUENCE [LARGE SCALE GENOMIC DNA]</scope>
    <source>
        <strain evidence="3 4">22A2-44</strain>
    </source>
</reference>
<dbReference type="GO" id="GO:0003723">
    <property type="term" value="F:RNA binding"/>
    <property type="evidence" value="ECO:0007669"/>
    <property type="project" value="UniProtKB-KW"/>
</dbReference>
<dbReference type="InterPro" id="IPR002942">
    <property type="entry name" value="S4_RNA-bd"/>
</dbReference>
<organism evidence="3 4">
    <name type="scientific">Anaerotruncus massiliensis</name>
    <name type="common">ex Liu et al. 2021</name>
    <dbReference type="NCBI Taxonomy" id="2321404"/>
    <lineage>
        <taxon>Bacteria</taxon>
        <taxon>Bacillati</taxon>
        <taxon>Bacillota</taxon>
        <taxon>Clostridia</taxon>
        <taxon>Eubacteriales</taxon>
        <taxon>Oscillospiraceae</taxon>
        <taxon>Anaerotruncus</taxon>
    </lineage>
</organism>
<feature type="domain" description="RNA-binding S4" evidence="2">
    <location>
        <begin position="10"/>
        <end position="65"/>
    </location>
</feature>
<dbReference type="EMBL" id="RCHT01000004">
    <property type="protein sequence ID" value="RLL13110.1"/>
    <property type="molecule type" value="Genomic_DNA"/>
</dbReference>
<dbReference type="RefSeq" id="WP_121586258.1">
    <property type="nucleotide sequence ID" value="NZ_RCHT01000004.1"/>
</dbReference>
<dbReference type="InterPro" id="IPR036986">
    <property type="entry name" value="S4_RNA-bd_sf"/>
</dbReference>